<dbReference type="RefSeq" id="WP_077377863.1">
    <property type="nucleotide sequence ID" value="NZ_FTPD01000015.1"/>
</dbReference>
<evidence type="ECO:0000256" key="5">
    <source>
        <dbReference type="ARBA" id="ARBA00022729"/>
    </source>
</evidence>
<dbReference type="STRING" id="1631249.BQ8794_220026"/>
<evidence type="ECO:0000256" key="10">
    <source>
        <dbReference type="PROSITE-ProRule" id="PRU00278"/>
    </source>
</evidence>
<keyword evidence="7 10" id="KW-0413">Isomerase</keyword>
<keyword evidence="6 10" id="KW-0697">Rotamase</keyword>
<dbReference type="PROSITE" id="PS50198">
    <property type="entry name" value="PPIC_PPIASE_2"/>
    <property type="match status" value="1"/>
</dbReference>
<dbReference type="GO" id="GO:0003755">
    <property type="term" value="F:peptidyl-prolyl cis-trans isomerase activity"/>
    <property type="evidence" value="ECO:0007669"/>
    <property type="project" value="UniProtKB-KW"/>
</dbReference>
<feature type="domain" description="PpiC" evidence="11">
    <location>
        <begin position="134"/>
        <end position="229"/>
    </location>
</feature>
<protein>
    <recommendedName>
        <fullName evidence="4">Parvulin-like PPIase</fullName>
        <ecNumber evidence="3">5.2.1.8</ecNumber>
    </recommendedName>
    <alternativeName>
        <fullName evidence="8">Peptidyl-prolyl cis-trans isomerase plp</fullName>
    </alternativeName>
    <alternativeName>
        <fullName evidence="9">Rotamase plp</fullName>
    </alternativeName>
</protein>
<evidence type="ECO:0000256" key="3">
    <source>
        <dbReference type="ARBA" id="ARBA00013194"/>
    </source>
</evidence>
<dbReference type="PANTHER" id="PTHR47245:SF1">
    <property type="entry name" value="FOLDASE PROTEIN PRSA"/>
    <property type="match status" value="1"/>
</dbReference>
<keyword evidence="13" id="KW-1185">Reference proteome</keyword>
<proteinExistence type="inferred from homology"/>
<dbReference type="InterPro" id="IPR000297">
    <property type="entry name" value="PPIase_PpiC"/>
</dbReference>
<dbReference type="EMBL" id="FTPD01000015">
    <property type="protein sequence ID" value="SIT55462.1"/>
    <property type="molecule type" value="Genomic_DNA"/>
</dbReference>
<evidence type="ECO:0000259" key="11">
    <source>
        <dbReference type="PROSITE" id="PS50198"/>
    </source>
</evidence>
<evidence type="ECO:0000313" key="12">
    <source>
        <dbReference type="EMBL" id="SIT55462.1"/>
    </source>
</evidence>
<keyword evidence="5" id="KW-0732">Signal</keyword>
<evidence type="ECO:0000256" key="9">
    <source>
        <dbReference type="ARBA" id="ARBA00031484"/>
    </source>
</evidence>
<dbReference type="Proteomes" id="UP000188388">
    <property type="component" value="Unassembled WGS sequence"/>
</dbReference>
<accession>A0A1R3V6G2</accession>
<gene>
    <name evidence="12" type="ORF">BQ8794_220026</name>
</gene>
<evidence type="ECO:0000256" key="7">
    <source>
        <dbReference type="ARBA" id="ARBA00023235"/>
    </source>
</evidence>
<comment type="catalytic activity">
    <reaction evidence="1">
        <text>[protein]-peptidylproline (omega=180) = [protein]-peptidylproline (omega=0)</text>
        <dbReference type="Rhea" id="RHEA:16237"/>
        <dbReference type="Rhea" id="RHEA-COMP:10747"/>
        <dbReference type="Rhea" id="RHEA-COMP:10748"/>
        <dbReference type="ChEBI" id="CHEBI:83833"/>
        <dbReference type="ChEBI" id="CHEBI:83834"/>
        <dbReference type="EC" id="5.2.1.8"/>
    </reaction>
</comment>
<evidence type="ECO:0000256" key="4">
    <source>
        <dbReference type="ARBA" id="ARBA00018370"/>
    </source>
</evidence>
<sequence length="292" mass="32992">MKLFHEPLLHFVVAGTVLFAAFAWLGDSEEQTKSIEPVRVGDGELKWLTETFKGQWQRPPDGQELQALITELIKEELFAREAREMGLEEHDTIVRRRLAQKLEFLLKDTAKVVEPTVADLRKYYEANLDLFRVASKASFRQVYFNPDGRKDAAADAADMLERLQAGDAGDVAGFGDRFLLGTEFEHLGEQEATGMLGEELSREIYAARTGSWAGPFKSGYGYHLINVSERNEQGSRPFEEAREAVSAEWLRDRQDEVSRDYIARLREKYGVVYGDEVAKLLSPGPKADVASR</sequence>
<evidence type="ECO:0000256" key="2">
    <source>
        <dbReference type="ARBA" id="ARBA00007656"/>
    </source>
</evidence>
<dbReference type="InterPro" id="IPR050245">
    <property type="entry name" value="PrsA_foldase"/>
</dbReference>
<dbReference type="Gene3D" id="3.10.50.40">
    <property type="match status" value="1"/>
</dbReference>
<dbReference type="AlphaFoldDB" id="A0A1R3V6G2"/>
<name>A0A1R3V6G2_9HYPH</name>
<comment type="similarity">
    <text evidence="2">Belongs to the PpiC/parvulin rotamase family.</text>
</comment>
<reference evidence="13" key="1">
    <citation type="submission" date="2017-01" db="EMBL/GenBank/DDBJ databases">
        <authorList>
            <person name="Brunel B."/>
        </authorList>
    </citation>
    <scope>NUCLEOTIDE SEQUENCE [LARGE SCALE GENOMIC DNA]</scope>
</reference>
<evidence type="ECO:0000256" key="6">
    <source>
        <dbReference type="ARBA" id="ARBA00023110"/>
    </source>
</evidence>
<evidence type="ECO:0000256" key="8">
    <source>
        <dbReference type="ARBA" id="ARBA00030642"/>
    </source>
</evidence>
<dbReference type="Pfam" id="PF13145">
    <property type="entry name" value="Rotamase_2"/>
    <property type="match status" value="1"/>
</dbReference>
<evidence type="ECO:0000256" key="1">
    <source>
        <dbReference type="ARBA" id="ARBA00000971"/>
    </source>
</evidence>
<dbReference type="EC" id="5.2.1.8" evidence="3"/>
<organism evidence="12 13">
    <name type="scientific">Mesorhizobium prunaredense</name>
    <dbReference type="NCBI Taxonomy" id="1631249"/>
    <lineage>
        <taxon>Bacteria</taxon>
        <taxon>Pseudomonadati</taxon>
        <taxon>Pseudomonadota</taxon>
        <taxon>Alphaproteobacteria</taxon>
        <taxon>Hyphomicrobiales</taxon>
        <taxon>Phyllobacteriaceae</taxon>
        <taxon>Mesorhizobium</taxon>
    </lineage>
</organism>
<evidence type="ECO:0000313" key="13">
    <source>
        <dbReference type="Proteomes" id="UP000188388"/>
    </source>
</evidence>
<dbReference type="PANTHER" id="PTHR47245">
    <property type="entry name" value="PEPTIDYLPROLYL ISOMERASE"/>
    <property type="match status" value="1"/>
</dbReference>
<dbReference type="InterPro" id="IPR046357">
    <property type="entry name" value="PPIase_dom_sf"/>
</dbReference>